<dbReference type="AlphaFoldDB" id="A0A9D4VKB6"/>
<dbReference type="EMBL" id="JAMSHJ010000007">
    <property type="protein sequence ID" value="KAI5384484.1"/>
    <property type="molecule type" value="Genomic_DNA"/>
</dbReference>
<comment type="caution">
    <text evidence="1">The sequence shown here is derived from an EMBL/GenBank/DDBJ whole genome shotgun (WGS) entry which is preliminary data.</text>
</comment>
<accession>A0A9D4VKB6</accession>
<dbReference type="PANTHER" id="PTHR46481">
    <property type="entry name" value="ZINC FINGER BED DOMAIN-CONTAINING PROTEIN 4"/>
    <property type="match status" value="1"/>
</dbReference>
<keyword evidence="2" id="KW-1185">Reference proteome</keyword>
<dbReference type="SUPFAM" id="SSF140996">
    <property type="entry name" value="Hermes dimerisation domain"/>
    <property type="match status" value="1"/>
</dbReference>
<sequence>MNADYVPKNVVETPIDFDSDENSQVEEDLQGQEEVCHKNPNRVMDKKQKTIVLGKQVDGDNSVSFKLVEFNHEKCRLELAKIIIIDELPFKHVEGVGFKGFMSHAQPRLKIPSRVTVARDCMQLYKEEKMVLRSLLSLNYQMVSLTTDTWTSIQNINYMCGTYHFIDEGWELQKNIIGFGLISNHRGDTIGKALEKCLKDWGITKICTITVDNSSPNNVALSYLTRNMNAWNGNISLNGKYMHLRWYAPILNLIMYDGLSLIDSSIINIRASCKHVKSSPSRLALFKVCVKDANICTSQKVVIDVEARWNSTYLVLELASKYEEAFNHLESGDPSYVFELEVIKGTPSVHDWNRA</sequence>
<protein>
    <recommendedName>
        <fullName evidence="3">Zinc finger BED domain-containing protein RICESLEEPER 2-like</fullName>
    </recommendedName>
</protein>
<dbReference type="SUPFAM" id="SSF53098">
    <property type="entry name" value="Ribonuclease H-like"/>
    <property type="match status" value="1"/>
</dbReference>
<dbReference type="InterPro" id="IPR012337">
    <property type="entry name" value="RNaseH-like_sf"/>
</dbReference>
<proteinExistence type="predicted"/>
<dbReference type="InterPro" id="IPR052035">
    <property type="entry name" value="ZnF_BED_domain_contain"/>
</dbReference>
<gene>
    <name evidence="1" type="ORF">KIW84_071477</name>
</gene>
<evidence type="ECO:0000313" key="1">
    <source>
        <dbReference type="EMBL" id="KAI5384484.1"/>
    </source>
</evidence>
<dbReference type="Proteomes" id="UP001058974">
    <property type="component" value="Chromosome 7"/>
</dbReference>
<dbReference type="Gramene" id="Psat07G0147700-T1">
    <property type="protein sequence ID" value="KAI5384484.1"/>
    <property type="gene ID" value="KIW84_071477"/>
</dbReference>
<evidence type="ECO:0008006" key="3">
    <source>
        <dbReference type="Google" id="ProtNLM"/>
    </source>
</evidence>
<organism evidence="1 2">
    <name type="scientific">Pisum sativum</name>
    <name type="common">Garden pea</name>
    <name type="synonym">Lathyrus oleraceus</name>
    <dbReference type="NCBI Taxonomy" id="3888"/>
    <lineage>
        <taxon>Eukaryota</taxon>
        <taxon>Viridiplantae</taxon>
        <taxon>Streptophyta</taxon>
        <taxon>Embryophyta</taxon>
        <taxon>Tracheophyta</taxon>
        <taxon>Spermatophyta</taxon>
        <taxon>Magnoliopsida</taxon>
        <taxon>eudicotyledons</taxon>
        <taxon>Gunneridae</taxon>
        <taxon>Pentapetalae</taxon>
        <taxon>rosids</taxon>
        <taxon>fabids</taxon>
        <taxon>Fabales</taxon>
        <taxon>Fabaceae</taxon>
        <taxon>Papilionoideae</taxon>
        <taxon>50 kb inversion clade</taxon>
        <taxon>NPAAA clade</taxon>
        <taxon>Hologalegina</taxon>
        <taxon>IRL clade</taxon>
        <taxon>Fabeae</taxon>
        <taxon>Lathyrus</taxon>
    </lineage>
</organism>
<evidence type="ECO:0000313" key="2">
    <source>
        <dbReference type="Proteomes" id="UP001058974"/>
    </source>
</evidence>
<dbReference type="PANTHER" id="PTHR46481:SF2">
    <property type="entry name" value="BED-TYPE DOMAIN-CONTAINING PROTEIN"/>
    <property type="match status" value="1"/>
</dbReference>
<reference evidence="1 2" key="1">
    <citation type="journal article" date="2022" name="Nat. Genet.">
        <title>Improved pea reference genome and pan-genome highlight genomic features and evolutionary characteristics.</title>
        <authorList>
            <person name="Yang T."/>
            <person name="Liu R."/>
            <person name="Luo Y."/>
            <person name="Hu S."/>
            <person name="Wang D."/>
            <person name="Wang C."/>
            <person name="Pandey M.K."/>
            <person name="Ge S."/>
            <person name="Xu Q."/>
            <person name="Li N."/>
            <person name="Li G."/>
            <person name="Huang Y."/>
            <person name="Saxena R.K."/>
            <person name="Ji Y."/>
            <person name="Li M."/>
            <person name="Yan X."/>
            <person name="He Y."/>
            <person name="Liu Y."/>
            <person name="Wang X."/>
            <person name="Xiang C."/>
            <person name="Varshney R.K."/>
            <person name="Ding H."/>
            <person name="Gao S."/>
            <person name="Zong X."/>
        </authorList>
    </citation>
    <scope>NUCLEOTIDE SEQUENCE [LARGE SCALE GENOMIC DNA]</scope>
    <source>
        <strain evidence="1 2">cv. Zhongwan 6</strain>
    </source>
</reference>
<name>A0A9D4VKB6_PEA</name>